<keyword evidence="5" id="KW-0573">Peptidoglycan synthesis</keyword>
<dbReference type="EC" id="3.4.16.4" evidence="12"/>
<dbReference type="eggNOG" id="COG1686">
    <property type="taxonomic scope" value="Bacteria"/>
</dbReference>
<dbReference type="GO" id="GO:0006508">
    <property type="term" value="P:proteolysis"/>
    <property type="evidence" value="ECO:0007669"/>
    <property type="project" value="InterPro"/>
</dbReference>
<organism evidence="12 13">
    <name type="scientific">Chlorobium phaeobacteroides (strain DSM 266 / SMG 266 / 2430)</name>
    <dbReference type="NCBI Taxonomy" id="290317"/>
    <lineage>
        <taxon>Bacteria</taxon>
        <taxon>Pseudomonadati</taxon>
        <taxon>Chlorobiota</taxon>
        <taxon>Chlorobiia</taxon>
        <taxon>Chlorobiales</taxon>
        <taxon>Chlorobiaceae</taxon>
        <taxon>Chlorobium/Pelodictyon group</taxon>
        <taxon>Chlorobium</taxon>
    </lineage>
</organism>
<evidence type="ECO:0000256" key="1">
    <source>
        <dbReference type="ARBA" id="ARBA00007164"/>
    </source>
</evidence>
<evidence type="ECO:0000256" key="2">
    <source>
        <dbReference type="ARBA" id="ARBA00022729"/>
    </source>
</evidence>
<dbReference type="AlphaFoldDB" id="A1BGC1"/>
<dbReference type="GO" id="GO:0071555">
    <property type="term" value="P:cell wall organization"/>
    <property type="evidence" value="ECO:0007669"/>
    <property type="project" value="UniProtKB-KW"/>
</dbReference>
<dbReference type="PRINTS" id="PR00725">
    <property type="entry name" value="DADACBPTASE1"/>
</dbReference>
<feature type="domain" description="Peptidase S11 D-alanyl-D-alanine carboxypeptidase A N-terminal" evidence="11">
    <location>
        <begin position="47"/>
        <end position="268"/>
    </location>
</feature>
<keyword evidence="12" id="KW-0121">Carboxypeptidase</keyword>
<accession>A1BGC1</accession>
<protein>
    <submittedName>
        <fullName evidence="12">Serine-type D-Ala-D-Ala carboxypeptidase</fullName>
        <ecNumber evidence="12">3.4.16.4</ecNumber>
    </submittedName>
</protein>
<keyword evidence="2 10" id="KW-0732">Signal</keyword>
<keyword evidence="3 12" id="KW-0378">Hydrolase</keyword>
<evidence type="ECO:0000313" key="12">
    <source>
        <dbReference type="EMBL" id="ABL65448.1"/>
    </source>
</evidence>
<reference evidence="12 13" key="1">
    <citation type="submission" date="2006-12" db="EMBL/GenBank/DDBJ databases">
        <title>Complete sequence of Chlorobium phaeobacteroides DSM 266.</title>
        <authorList>
            <consortium name="US DOE Joint Genome Institute"/>
            <person name="Copeland A."/>
            <person name="Lucas S."/>
            <person name="Lapidus A."/>
            <person name="Barry K."/>
            <person name="Detter J.C."/>
            <person name="Glavina del Rio T."/>
            <person name="Hammon N."/>
            <person name="Israni S."/>
            <person name="Pitluck S."/>
            <person name="Goltsman E."/>
            <person name="Schmutz J."/>
            <person name="Larimer F."/>
            <person name="Land M."/>
            <person name="Hauser L."/>
            <person name="Mikhailova N."/>
            <person name="Li T."/>
            <person name="Overmann J."/>
            <person name="Bryant D.A."/>
            <person name="Richardson P."/>
        </authorList>
    </citation>
    <scope>NUCLEOTIDE SEQUENCE [LARGE SCALE GENOMIC DNA]</scope>
    <source>
        <strain evidence="12 13">DSM 266</strain>
    </source>
</reference>
<dbReference type="PANTHER" id="PTHR21581">
    <property type="entry name" value="D-ALANYL-D-ALANINE CARBOXYPEPTIDASE"/>
    <property type="match status" value="1"/>
</dbReference>
<dbReference type="InterPro" id="IPR001967">
    <property type="entry name" value="Peptidase_S11_N"/>
</dbReference>
<feature type="active site" description="Proton acceptor" evidence="7">
    <location>
        <position position="76"/>
    </location>
</feature>
<dbReference type="MEROPS" id="S11.004"/>
<dbReference type="EMBL" id="CP000492">
    <property type="protein sequence ID" value="ABL65448.1"/>
    <property type="molecule type" value="Genomic_DNA"/>
</dbReference>
<dbReference type="STRING" id="290317.Cpha266_1420"/>
<feature type="active site" evidence="7">
    <location>
        <position position="128"/>
    </location>
</feature>
<proteinExistence type="inferred from homology"/>
<feature type="binding site" evidence="8">
    <location>
        <position position="238"/>
    </location>
    <ligand>
        <name>substrate</name>
    </ligand>
</feature>
<evidence type="ECO:0000256" key="4">
    <source>
        <dbReference type="ARBA" id="ARBA00022960"/>
    </source>
</evidence>
<dbReference type="GO" id="GO:0009252">
    <property type="term" value="P:peptidoglycan biosynthetic process"/>
    <property type="evidence" value="ECO:0007669"/>
    <property type="project" value="UniProtKB-KW"/>
</dbReference>
<dbReference type="Gene3D" id="3.40.710.10">
    <property type="entry name" value="DD-peptidase/beta-lactamase superfamily"/>
    <property type="match status" value="1"/>
</dbReference>
<comment type="similarity">
    <text evidence="1 9">Belongs to the peptidase S11 family.</text>
</comment>
<keyword evidence="6" id="KW-0961">Cell wall biogenesis/degradation</keyword>
<dbReference type="HOGENOM" id="CLU_027070_7_0_10"/>
<evidence type="ECO:0000256" key="7">
    <source>
        <dbReference type="PIRSR" id="PIRSR618044-1"/>
    </source>
</evidence>
<evidence type="ECO:0000256" key="9">
    <source>
        <dbReference type="RuleBase" id="RU004016"/>
    </source>
</evidence>
<gene>
    <name evidence="12" type="ordered locus">Cpha266_1420</name>
</gene>
<keyword evidence="12" id="KW-0645">Protease</keyword>
<dbReference type="PANTHER" id="PTHR21581:SF6">
    <property type="entry name" value="TRAFFICKING PROTEIN PARTICLE COMPLEX SUBUNIT 12"/>
    <property type="match status" value="1"/>
</dbReference>
<dbReference type="GO" id="GO:0009002">
    <property type="term" value="F:serine-type D-Ala-D-Ala carboxypeptidase activity"/>
    <property type="evidence" value="ECO:0007669"/>
    <property type="project" value="UniProtKB-EC"/>
</dbReference>
<dbReference type="Proteomes" id="UP000008701">
    <property type="component" value="Chromosome"/>
</dbReference>
<dbReference type="KEGG" id="cph:Cpha266_1420"/>
<dbReference type="GO" id="GO:0008360">
    <property type="term" value="P:regulation of cell shape"/>
    <property type="evidence" value="ECO:0007669"/>
    <property type="project" value="UniProtKB-KW"/>
</dbReference>
<name>A1BGC1_CHLPD</name>
<keyword evidence="13" id="KW-1185">Reference proteome</keyword>
<dbReference type="InterPro" id="IPR012338">
    <property type="entry name" value="Beta-lactam/transpept-like"/>
</dbReference>
<feature type="active site" description="Acyl-ester intermediate" evidence="7">
    <location>
        <position position="73"/>
    </location>
</feature>
<evidence type="ECO:0000259" key="11">
    <source>
        <dbReference type="Pfam" id="PF00768"/>
    </source>
</evidence>
<evidence type="ECO:0000256" key="5">
    <source>
        <dbReference type="ARBA" id="ARBA00022984"/>
    </source>
</evidence>
<evidence type="ECO:0000256" key="6">
    <source>
        <dbReference type="ARBA" id="ARBA00023316"/>
    </source>
</evidence>
<dbReference type="SUPFAM" id="SSF56601">
    <property type="entry name" value="beta-lactamase/transpeptidase-like"/>
    <property type="match status" value="1"/>
</dbReference>
<dbReference type="Pfam" id="PF00768">
    <property type="entry name" value="Peptidase_S11"/>
    <property type="match status" value="1"/>
</dbReference>
<keyword evidence="4" id="KW-0133">Cell shape</keyword>
<sequence precursor="true">MNRKDRMFRKSVLFLFSMFLASGISMPVYAALPVDSLLQPLQPPEIGSYILKETGSSKVFMVKDSEKTIQPASLTKILTSIIALESGQLDDEVVITKEATMVEPSKAGFKPGERILLRDLVKAAMVSSSNDAAFAIGIHLEGSVPRFVRKMNRKARDIGMRHSVFTNPAGFDKRVYAGNVSTAEDLVKLTEYAIRNRKFNEIASLESVLVTERSSNKIYLLKTHNKLLGKYPYAVGIKTGFTRSAGKCLIARAKKENKDMLLVLLDAKGDRWSIAEQMFESAFTPPFQAYQ</sequence>
<dbReference type="InterPro" id="IPR018044">
    <property type="entry name" value="Peptidase_S11"/>
</dbReference>
<feature type="signal peptide" evidence="10">
    <location>
        <begin position="1"/>
        <end position="30"/>
    </location>
</feature>
<feature type="chain" id="PRO_5002632765" evidence="10">
    <location>
        <begin position="31"/>
        <end position="291"/>
    </location>
</feature>
<evidence type="ECO:0000256" key="3">
    <source>
        <dbReference type="ARBA" id="ARBA00022801"/>
    </source>
</evidence>
<evidence type="ECO:0000256" key="10">
    <source>
        <dbReference type="SAM" id="SignalP"/>
    </source>
</evidence>
<evidence type="ECO:0000256" key="8">
    <source>
        <dbReference type="PIRSR" id="PIRSR618044-2"/>
    </source>
</evidence>
<evidence type="ECO:0000313" key="13">
    <source>
        <dbReference type="Proteomes" id="UP000008701"/>
    </source>
</evidence>